<name>A0ABD5SJF8_9EURY</name>
<dbReference type="GO" id="GO:1990904">
    <property type="term" value="C:ribonucleoprotein complex"/>
    <property type="evidence" value="ECO:0007669"/>
    <property type="project" value="UniProtKB-KW"/>
</dbReference>
<dbReference type="RefSeq" id="WP_377042442.1">
    <property type="nucleotide sequence ID" value="NZ_JAQIVI010000132.1"/>
</dbReference>
<evidence type="ECO:0000256" key="1">
    <source>
        <dbReference type="ARBA" id="ARBA00010444"/>
    </source>
</evidence>
<protein>
    <recommendedName>
        <fullName evidence="4">30S ribosomal protein S17e</fullName>
    </recommendedName>
</protein>
<evidence type="ECO:0000256" key="4">
    <source>
        <dbReference type="ARBA" id="ARBA00035394"/>
    </source>
</evidence>
<keyword evidence="6" id="KW-1185">Reference proteome</keyword>
<dbReference type="Gene3D" id="1.10.60.20">
    <property type="entry name" value="Ribosomal protein S17e-like"/>
    <property type="match status" value="1"/>
</dbReference>
<keyword evidence="3" id="KW-0687">Ribonucleoprotein</keyword>
<dbReference type="GO" id="GO:0005840">
    <property type="term" value="C:ribosome"/>
    <property type="evidence" value="ECO:0007669"/>
    <property type="project" value="UniProtKB-KW"/>
</dbReference>
<dbReference type="Pfam" id="PF00833">
    <property type="entry name" value="Ribosomal_S17e"/>
    <property type="match status" value="1"/>
</dbReference>
<dbReference type="NCBIfam" id="NF002242">
    <property type="entry name" value="PRK01151.1"/>
    <property type="match status" value="1"/>
</dbReference>
<dbReference type="InterPro" id="IPR036401">
    <property type="entry name" value="Ribosomal_eS17_sf"/>
</dbReference>
<comment type="similarity">
    <text evidence="1">Belongs to the eukaryotic ribosomal protein eS17 family.</text>
</comment>
<dbReference type="InterPro" id="IPR001210">
    <property type="entry name" value="Ribosomal_eS17"/>
</dbReference>
<dbReference type="EMBL" id="JBHSWV010000132">
    <property type="protein sequence ID" value="MFC6765127.1"/>
    <property type="molecule type" value="Genomic_DNA"/>
</dbReference>
<organism evidence="5 6">
    <name type="scientific">Natrinema soli</name>
    <dbReference type="NCBI Taxonomy" id="1930624"/>
    <lineage>
        <taxon>Archaea</taxon>
        <taxon>Methanobacteriati</taxon>
        <taxon>Methanobacteriota</taxon>
        <taxon>Stenosarchaea group</taxon>
        <taxon>Halobacteria</taxon>
        <taxon>Halobacteriales</taxon>
        <taxon>Natrialbaceae</taxon>
        <taxon>Natrinema</taxon>
    </lineage>
</organism>
<accession>A0ABD5SJF8</accession>
<evidence type="ECO:0000313" key="5">
    <source>
        <dbReference type="EMBL" id="MFC6765127.1"/>
    </source>
</evidence>
<comment type="caution">
    <text evidence="5">The sequence shown here is derived from an EMBL/GenBank/DDBJ whole genome shotgun (WGS) entry which is preliminary data.</text>
</comment>
<dbReference type="SUPFAM" id="SSF116820">
    <property type="entry name" value="Rps17e-like"/>
    <property type="match status" value="1"/>
</dbReference>
<keyword evidence="2 5" id="KW-0689">Ribosomal protein</keyword>
<evidence type="ECO:0000313" key="6">
    <source>
        <dbReference type="Proteomes" id="UP001596383"/>
    </source>
</evidence>
<sequence>MSIGDSLIEQHPSTFTDDFEENKVHVEQLTNVEAKRVRNRIAGYITRKKKERNI</sequence>
<evidence type="ECO:0000256" key="2">
    <source>
        <dbReference type="ARBA" id="ARBA00022980"/>
    </source>
</evidence>
<evidence type="ECO:0000256" key="3">
    <source>
        <dbReference type="ARBA" id="ARBA00023274"/>
    </source>
</evidence>
<dbReference type="AlphaFoldDB" id="A0ABD5SJF8"/>
<reference evidence="5 6" key="1">
    <citation type="journal article" date="2019" name="Int. J. Syst. Evol. Microbiol.">
        <title>The Global Catalogue of Microorganisms (GCM) 10K type strain sequencing project: providing services to taxonomists for standard genome sequencing and annotation.</title>
        <authorList>
            <consortium name="The Broad Institute Genomics Platform"/>
            <consortium name="The Broad Institute Genome Sequencing Center for Infectious Disease"/>
            <person name="Wu L."/>
            <person name="Ma J."/>
        </authorList>
    </citation>
    <scope>NUCLEOTIDE SEQUENCE [LARGE SCALE GENOMIC DNA]</scope>
    <source>
        <strain evidence="5 6">LMG 29247</strain>
    </source>
</reference>
<dbReference type="Proteomes" id="UP001596383">
    <property type="component" value="Unassembled WGS sequence"/>
</dbReference>
<gene>
    <name evidence="5" type="ORF">ACFQE6_08965</name>
</gene>
<proteinExistence type="inferred from homology"/>